<dbReference type="Proteomes" id="UP000389128">
    <property type="component" value="Unassembled WGS sequence"/>
</dbReference>
<keyword evidence="2" id="KW-1185">Reference proteome</keyword>
<dbReference type="Pfam" id="PF20126">
    <property type="entry name" value="TumE"/>
    <property type="match status" value="1"/>
</dbReference>
<sequence>MSLHFDLATRIDETYGERLEGPAEVKLDALVVRLDNGVTLEARIAAPNAYAIAWAWGEAELRIDTAPVHKDLATFPNHLHAADGNLYHDPLTRCGAAPWDNLRAVIDCVLNDPLLEDRVSTASARS</sequence>
<dbReference type="EMBL" id="SDKK01000006">
    <property type="protein sequence ID" value="TYC59908.1"/>
    <property type="molecule type" value="Genomic_DNA"/>
</dbReference>
<gene>
    <name evidence="1" type="ORF">ETQ85_07720</name>
</gene>
<reference evidence="1 2" key="1">
    <citation type="submission" date="2019-01" db="EMBL/GenBank/DDBJ databases">
        <title>Zoogloea oleivorans genome sequencing and assembly.</title>
        <authorList>
            <person name="Tancsics A."/>
            <person name="Farkas M."/>
            <person name="Kriszt B."/>
            <person name="Maroti G."/>
            <person name="Horvath B."/>
        </authorList>
    </citation>
    <scope>NUCLEOTIDE SEQUENCE [LARGE SCALE GENOMIC DNA]</scope>
    <source>
        <strain evidence="1 2">Buc</strain>
    </source>
</reference>
<name>A0A6C2D0E4_9RHOO</name>
<proteinExistence type="predicted"/>
<organism evidence="1 2">
    <name type="scientific">Zoogloea oleivorans</name>
    <dbReference type="NCBI Taxonomy" id="1552750"/>
    <lineage>
        <taxon>Bacteria</taxon>
        <taxon>Pseudomonadati</taxon>
        <taxon>Pseudomonadota</taxon>
        <taxon>Betaproteobacteria</taxon>
        <taxon>Rhodocyclales</taxon>
        <taxon>Zoogloeaceae</taxon>
        <taxon>Zoogloea</taxon>
    </lineage>
</organism>
<dbReference type="InterPro" id="IPR045397">
    <property type="entry name" value="TumE-like"/>
</dbReference>
<evidence type="ECO:0000313" key="2">
    <source>
        <dbReference type="Proteomes" id="UP000389128"/>
    </source>
</evidence>
<dbReference type="RefSeq" id="WP_148578465.1">
    <property type="nucleotide sequence ID" value="NZ_SDKK01000006.1"/>
</dbReference>
<dbReference type="AlphaFoldDB" id="A0A6C2D0E4"/>
<evidence type="ECO:0000313" key="1">
    <source>
        <dbReference type="EMBL" id="TYC59908.1"/>
    </source>
</evidence>
<dbReference type="OrthoDB" id="8562123at2"/>
<protein>
    <submittedName>
        <fullName evidence="1">Uncharacterized protein</fullName>
    </submittedName>
</protein>
<accession>A0A6C2D0E4</accession>
<comment type="caution">
    <text evidence="1">The sequence shown here is derived from an EMBL/GenBank/DDBJ whole genome shotgun (WGS) entry which is preliminary data.</text>
</comment>